<keyword evidence="6" id="KW-1185">Reference proteome</keyword>
<proteinExistence type="predicted"/>
<keyword evidence="2" id="KW-1133">Transmembrane helix</keyword>
<keyword evidence="2" id="KW-0472">Membrane</keyword>
<feature type="region of interest" description="Disordered" evidence="1">
    <location>
        <begin position="10"/>
        <end position="58"/>
    </location>
</feature>
<comment type="caution">
    <text evidence="4">The sequence shown here is derived from an EMBL/GenBank/DDBJ whole genome shotgun (WGS) entry which is preliminary data.</text>
</comment>
<evidence type="ECO:0000313" key="3">
    <source>
        <dbReference type="EMBL" id="KAF0649192.1"/>
    </source>
</evidence>
<evidence type="ECO:0000313" key="6">
    <source>
        <dbReference type="Proteomes" id="UP000731519"/>
    </source>
</evidence>
<protein>
    <submittedName>
        <fullName evidence="4">Uncharacterized protein</fullName>
    </submittedName>
</protein>
<dbReference type="Proteomes" id="UP000731519">
    <property type="component" value="Unassembled WGS sequence"/>
</dbReference>
<dbReference type="Proteomes" id="UP000194318">
    <property type="component" value="Unassembled WGS sequence"/>
</dbReference>
<reference evidence="3 6" key="1">
    <citation type="submission" date="2013-05" db="EMBL/GenBank/DDBJ databases">
        <title>Genome Sequence of Streptomyces fradiae.</title>
        <authorList>
            <person name="Kirby R."/>
        </authorList>
    </citation>
    <scope>NUCLEOTIDE SEQUENCE [LARGE SCALE GENOMIC DNA]</scope>
    <source>
        <strain evidence="3 6">ATCC 10745</strain>
    </source>
</reference>
<dbReference type="EMBL" id="ASYR01000016">
    <property type="protein sequence ID" value="KAF0649192.1"/>
    <property type="molecule type" value="Genomic_DNA"/>
</dbReference>
<name>A0A1Y2NY14_STRFR</name>
<dbReference type="AlphaFoldDB" id="A0A1Y2NY14"/>
<accession>A0A1Y2NY14</accession>
<feature type="compositionally biased region" description="Basic and acidic residues" evidence="1">
    <location>
        <begin position="18"/>
        <end position="40"/>
    </location>
</feature>
<organism evidence="4 5">
    <name type="scientific">Streptomyces fradiae ATCC 10745 = DSM 40063</name>
    <dbReference type="NCBI Taxonomy" id="1319510"/>
    <lineage>
        <taxon>Bacteria</taxon>
        <taxon>Bacillati</taxon>
        <taxon>Actinomycetota</taxon>
        <taxon>Actinomycetes</taxon>
        <taxon>Kitasatosporales</taxon>
        <taxon>Streptomycetaceae</taxon>
        <taxon>Streptomyces</taxon>
    </lineage>
</organism>
<evidence type="ECO:0000256" key="2">
    <source>
        <dbReference type="SAM" id="Phobius"/>
    </source>
</evidence>
<keyword evidence="2" id="KW-0812">Transmembrane</keyword>
<reference evidence="4 5" key="2">
    <citation type="submission" date="2016-09" db="EMBL/GenBank/DDBJ databases">
        <title>Streptomyces fradiae DSM40063, a candidate organism with high potential of specific P450 cytochromes.</title>
        <authorList>
            <person name="Grumaz C."/>
            <person name="Vainshtein Y."/>
            <person name="Kirstahler P."/>
            <person name="Sohn K."/>
        </authorList>
    </citation>
    <scope>NUCLEOTIDE SEQUENCE [LARGE SCALE GENOMIC DNA]</scope>
    <source>
        <strain evidence="4 5">DSM 40063</strain>
    </source>
</reference>
<evidence type="ECO:0000313" key="4">
    <source>
        <dbReference type="EMBL" id="OSY51818.1"/>
    </source>
</evidence>
<dbReference type="GeneID" id="91403046"/>
<sequence length="82" mass="9392">MYRYRCTQCRTTSPTAHTRHEVEAERDRHRDRAHAGHIPDGEEIQTHTPPPRPGQPTRPLHYLAYAALAAVLALTLWARLTV</sequence>
<feature type="transmembrane region" description="Helical" evidence="2">
    <location>
        <begin position="62"/>
        <end position="80"/>
    </location>
</feature>
<dbReference type="EMBL" id="MIFZ01000217">
    <property type="protein sequence ID" value="OSY51818.1"/>
    <property type="molecule type" value="Genomic_DNA"/>
</dbReference>
<gene>
    <name evidence="4" type="ORF">BG846_02492</name>
    <name evidence="3" type="ORF">K701_13870</name>
</gene>
<evidence type="ECO:0000256" key="1">
    <source>
        <dbReference type="SAM" id="MobiDB-lite"/>
    </source>
</evidence>
<evidence type="ECO:0000313" key="5">
    <source>
        <dbReference type="Proteomes" id="UP000194318"/>
    </source>
</evidence>
<dbReference type="RefSeq" id="WP_037936697.1">
    <property type="nucleotide sequence ID" value="NZ_ASYR01000016.1"/>
</dbReference>